<keyword evidence="2 5" id="KW-0812">Transmembrane</keyword>
<comment type="caution">
    <text evidence="7">The sequence shown here is derived from an EMBL/GenBank/DDBJ whole genome shotgun (WGS) entry which is preliminary data.</text>
</comment>
<comment type="subcellular location">
    <subcellularLocation>
        <location evidence="1">Membrane</location>
    </subcellularLocation>
</comment>
<organism evidence="7 8">
    <name type="scientific">Sphingomonas ginkgonis</name>
    <dbReference type="NCBI Taxonomy" id="2315330"/>
    <lineage>
        <taxon>Bacteria</taxon>
        <taxon>Pseudomonadati</taxon>
        <taxon>Pseudomonadota</taxon>
        <taxon>Alphaproteobacteria</taxon>
        <taxon>Sphingomonadales</taxon>
        <taxon>Sphingomonadaceae</taxon>
        <taxon>Sphingomonas</taxon>
    </lineage>
</organism>
<evidence type="ECO:0000256" key="2">
    <source>
        <dbReference type="ARBA" id="ARBA00022692"/>
    </source>
</evidence>
<proteinExistence type="predicted"/>
<evidence type="ECO:0000256" key="4">
    <source>
        <dbReference type="ARBA" id="ARBA00023136"/>
    </source>
</evidence>
<dbReference type="RefSeq" id="WP_126718434.1">
    <property type="nucleotide sequence ID" value="NZ_RWJF01000001.1"/>
</dbReference>
<dbReference type="GO" id="GO:0016020">
    <property type="term" value="C:membrane"/>
    <property type="evidence" value="ECO:0007669"/>
    <property type="project" value="UniProtKB-SubCell"/>
</dbReference>
<feature type="transmembrane region" description="Helical" evidence="5">
    <location>
        <begin position="51"/>
        <end position="73"/>
    </location>
</feature>
<dbReference type="Proteomes" id="UP000274661">
    <property type="component" value="Unassembled WGS sequence"/>
</dbReference>
<feature type="transmembrane region" description="Helical" evidence="5">
    <location>
        <begin position="20"/>
        <end position="39"/>
    </location>
</feature>
<evidence type="ECO:0000256" key="5">
    <source>
        <dbReference type="SAM" id="Phobius"/>
    </source>
</evidence>
<dbReference type="EMBL" id="RWJF01000001">
    <property type="protein sequence ID" value="RST30600.1"/>
    <property type="molecule type" value="Genomic_DNA"/>
</dbReference>
<dbReference type="OrthoDB" id="9770329at2"/>
<protein>
    <submittedName>
        <fullName evidence="7">Fatty acid hydroxylase family protein</fullName>
    </submittedName>
</protein>
<feature type="domain" description="Fatty acid hydroxylase" evidence="6">
    <location>
        <begin position="96"/>
        <end position="225"/>
    </location>
</feature>
<accession>A0A3R9YLR0</accession>
<name>A0A3R9YLR0_9SPHN</name>
<dbReference type="Pfam" id="PF04116">
    <property type="entry name" value="FA_hydroxylase"/>
    <property type="match status" value="1"/>
</dbReference>
<evidence type="ECO:0000259" key="6">
    <source>
        <dbReference type="Pfam" id="PF04116"/>
    </source>
</evidence>
<evidence type="ECO:0000313" key="7">
    <source>
        <dbReference type="EMBL" id="RST30600.1"/>
    </source>
</evidence>
<dbReference type="AlphaFoldDB" id="A0A3R9YLR0"/>
<feature type="transmembrane region" description="Helical" evidence="5">
    <location>
        <begin position="85"/>
        <end position="107"/>
    </location>
</feature>
<keyword evidence="4 5" id="KW-0472">Membrane</keyword>
<evidence type="ECO:0000313" key="8">
    <source>
        <dbReference type="Proteomes" id="UP000274661"/>
    </source>
</evidence>
<dbReference type="GO" id="GO:0016491">
    <property type="term" value="F:oxidoreductase activity"/>
    <property type="evidence" value="ECO:0007669"/>
    <property type="project" value="InterPro"/>
</dbReference>
<dbReference type="InterPro" id="IPR006694">
    <property type="entry name" value="Fatty_acid_hydroxylase"/>
</dbReference>
<dbReference type="GO" id="GO:0008610">
    <property type="term" value="P:lipid biosynthetic process"/>
    <property type="evidence" value="ECO:0007669"/>
    <property type="project" value="InterPro"/>
</dbReference>
<evidence type="ECO:0000256" key="1">
    <source>
        <dbReference type="ARBA" id="ARBA00004370"/>
    </source>
</evidence>
<dbReference type="GO" id="GO:0005506">
    <property type="term" value="F:iron ion binding"/>
    <property type="evidence" value="ECO:0007669"/>
    <property type="project" value="InterPro"/>
</dbReference>
<keyword evidence="3 5" id="KW-1133">Transmembrane helix</keyword>
<reference evidence="7 8" key="1">
    <citation type="submission" date="2018-12" db="EMBL/GenBank/DDBJ databases">
        <title>Sphingomonas sp. HMF7854 Genome sequencing and assembly.</title>
        <authorList>
            <person name="Cha I."/>
            <person name="Kang H."/>
            <person name="Kim H."/>
            <person name="Kang J."/>
            <person name="Joh K."/>
        </authorList>
    </citation>
    <scope>NUCLEOTIDE SEQUENCE [LARGE SCALE GENOMIC DNA]</scope>
    <source>
        <strain evidence="7 8">HMF7854</strain>
    </source>
</reference>
<sequence>MDSWAFGPVGEEVRMDFDAVMLLAIVASFFLFMGIEAVAPSGRSMPVIRHWRWVGMAAFALSLAGFVGIPLLVVPLLPPMAVVNLSGWGSVAFLPLWLLTTLINYGFHRFMHYFDWAWRAGHQFHHSAARLDIASAMMFHPVDTLMQGVLGGLLAAGLLHATPHAAAWAGLFGFWASLYQHLDVRTPAWTALLWQRPEAHMLHHERDVHARNYSDFPAWDRLFGTYAAPEERTIPLGFAPGRGRRWVAMLAMRDVNREADEKARISL</sequence>
<dbReference type="InterPro" id="IPR050307">
    <property type="entry name" value="Sterol_Desaturase_Related"/>
</dbReference>
<dbReference type="PANTHER" id="PTHR11863">
    <property type="entry name" value="STEROL DESATURASE"/>
    <property type="match status" value="1"/>
</dbReference>
<keyword evidence="8" id="KW-1185">Reference proteome</keyword>
<gene>
    <name evidence="7" type="ORF">HMF7854_06940</name>
</gene>
<evidence type="ECO:0000256" key="3">
    <source>
        <dbReference type="ARBA" id="ARBA00022989"/>
    </source>
</evidence>